<evidence type="ECO:0000256" key="8">
    <source>
        <dbReference type="ARBA" id="ARBA00023128"/>
    </source>
</evidence>
<evidence type="ECO:0000313" key="14">
    <source>
        <dbReference type="Proteomes" id="UP000530660"/>
    </source>
</evidence>
<keyword evidence="9 10" id="KW-0472">Membrane</keyword>
<evidence type="ECO:0000256" key="3">
    <source>
        <dbReference type="ARBA" id="ARBA00022448"/>
    </source>
</evidence>
<dbReference type="InterPro" id="IPR002067">
    <property type="entry name" value="MCP"/>
</dbReference>
<dbReference type="PANTHER" id="PTHR45671">
    <property type="entry name" value="SOLUTE CARRIER FAMILY 25 (MITOCHONDRIAL CARRIER PHOSPHATE CARRIER), MEMBER 3, LIKE-RELATED-RELATED"/>
    <property type="match status" value="1"/>
</dbReference>
<feature type="repeat" description="Solcar" evidence="10">
    <location>
        <begin position="77"/>
        <end position="161"/>
    </location>
</feature>
<dbReference type="InterPro" id="IPR023395">
    <property type="entry name" value="MCP_dom_sf"/>
</dbReference>
<sequence length="456" mass="50737">MASKSNVSVLERGVPAKMWTRLAATVALLLLWRGRTLLVRRALKWPPRLYGTVALALALGKVVLLVALLGSIGFDWRLFSKLFAAGGSCALLMHVVTTPFDVVRTKMQLDPERYPTPGSCLSRILVEDGPLMLLQGFGATAVGYFLHGGLKYAAYEQFRTLTMLLTRTPSGQSLSSLHFVVSATAAELIASTALCPLEAVRIRMVNDRGFAANLRQGLAKIWSEGMHSMYKGWMPLIVKQCPYTLAQFWSYEWLLALLRAHWIGQRFPLDAMLPLPLERRLSLIAGVLSGLVAAVASQPGDTILSRINKHRDKFLDSMAMEDSEAPGNLRAIDSSKLSHARSVDLSTLTTDRDHKLAEPSEISVETDRGLWVLPKLRFGGFSLRLVTRQWWSAIAQSWDRMWKIMKELGPRGLFIGFIPRCAQVVLLVSGQFFFYAEIKAFFGIPETLGRGATHRH</sequence>
<dbReference type="PROSITE" id="PS50920">
    <property type="entry name" value="SOLCAR"/>
    <property type="match status" value="2"/>
</dbReference>
<dbReference type="Pfam" id="PF00153">
    <property type="entry name" value="Mito_carr"/>
    <property type="match status" value="3"/>
</dbReference>
<name>A0A7J7IKX7_9RHOD</name>
<feature type="repeat" description="Solcar" evidence="10">
    <location>
        <begin position="174"/>
        <end position="257"/>
    </location>
</feature>
<dbReference type="SUPFAM" id="SSF103506">
    <property type="entry name" value="Mitochondrial carrier"/>
    <property type="match status" value="2"/>
</dbReference>
<comment type="similarity">
    <text evidence="2 11">Belongs to the mitochondrial carrier (TC 2.A.29) family.</text>
</comment>
<evidence type="ECO:0000256" key="5">
    <source>
        <dbReference type="ARBA" id="ARBA00022737"/>
    </source>
</evidence>
<dbReference type="AlphaFoldDB" id="A0A7J7IKX7"/>
<protein>
    <submittedName>
        <fullName evidence="13">Uncharacterized protein</fullName>
    </submittedName>
</protein>
<keyword evidence="3 11" id="KW-0813">Transport</keyword>
<dbReference type="InterPro" id="IPR018108">
    <property type="entry name" value="MCP_transmembrane"/>
</dbReference>
<dbReference type="Gene3D" id="1.50.40.10">
    <property type="entry name" value="Mitochondrial carrier domain"/>
    <property type="match status" value="1"/>
</dbReference>
<dbReference type="EMBL" id="VWRR01000005">
    <property type="protein sequence ID" value="KAF6003782.1"/>
    <property type="molecule type" value="Genomic_DNA"/>
</dbReference>
<dbReference type="GO" id="GO:1990547">
    <property type="term" value="P:mitochondrial phosphate ion transmembrane transport"/>
    <property type="evidence" value="ECO:0007669"/>
    <property type="project" value="InterPro"/>
</dbReference>
<keyword evidence="8" id="KW-0496">Mitochondrion</keyword>
<dbReference type="GO" id="GO:0005743">
    <property type="term" value="C:mitochondrial inner membrane"/>
    <property type="evidence" value="ECO:0007669"/>
    <property type="project" value="UniProtKB-SubCell"/>
</dbReference>
<gene>
    <name evidence="13" type="ORF">F1559_001330</name>
</gene>
<proteinExistence type="inferred from homology"/>
<evidence type="ECO:0000256" key="2">
    <source>
        <dbReference type="ARBA" id="ARBA00006375"/>
    </source>
</evidence>
<evidence type="ECO:0000313" key="13">
    <source>
        <dbReference type="EMBL" id="KAF6003782.1"/>
    </source>
</evidence>
<reference evidence="13 14" key="1">
    <citation type="journal article" date="2020" name="J. Phycol.">
        <title>Comparative genome analysis reveals Cyanidiococcus gen. nov., a new extremophilic red algal genus sister to Cyanidioschyzon (Cyanidioschyzonaceae, Rhodophyta).</title>
        <authorList>
            <person name="Liu S.-L."/>
            <person name="Chiang Y.-R."/>
            <person name="Yoon H.S."/>
            <person name="Fu H.-Y."/>
        </authorList>
    </citation>
    <scope>NUCLEOTIDE SEQUENCE [LARGE SCALE GENOMIC DNA]</scope>
    <source>
        <strain evidence="13 14">THAL066</strain>
    </source>
</reference>
<evidence type="ECO:0000256" key="7">
    <source>
        <dbReference type="ARBA" id="ARBA00022989"/>
    </source>
</evidence>
<evidence type="ECO:0000256" key="10">
    <source>
        <dbReference type="PROSITE-ProRule" id="PRU00282"/>
    </source>
</evidence>
<dbReference type="PANTHER" id="PTHR45671:SF12">
    <property type="entry name" value="MITOCHONDRIAL PHOSPHATE CARRIER PROTEIN"/>
    <property type="match status" value="1"/>
</dbReference>
<dbReference type="GO" id="GO:0005315">
    <property type="term" value="F:phosphate transmembrane transporter activity"/>
    <property type="evidence" value="ECO:0007669"/>
    <property type="project" value="InterPro"/>
</dbReference>
<comment type="caution">
    <text evidence="13">The sequence shown here is derived from an EMBL/GenBank/DDBJ whole genome shotgun (WGS) entry which is preliminary data.</text>
</comment>
<dbReference type="InterPro" id="IPR044677">
    <property type="entry name" value="SLC25A3/Pic2/Mir1-like"/>
</dbReference>
<keyword evidence="7 12" id="KW-1133">Transmembrane helix</keyword>
<feature type="transmembrane region" description="Helical" evidence="12">
    <location>
        <begin position="50"/>
        <end position="70"/>
    </location>
</feature>
<dbReference type="OrthoDB" id="427452at2759"/>
<accession>A0A7J7IKX7</accession>
<evidence type="ECO:0000256" key="4">
    <source>
        <dbReference type="ARBA" id="ARBA00022692"/>
    </source>
</evidence>
<organism evidence="13 14">
    <name type="scientific">Cyanidiococcus yangmingshanensis</name>
    <dbReference type="NCBI Taxonomy" id="2690220"/>
    <lineage>
        <taxon>Eukaryota</taxon>
        <taxon>Rhodophyta</taxon>
        <taxon>Bangiophyceae</taxon>
        <taxon>Cyanidiales</taxon>
        <taxon>Cyanidiaceae</taxon>
        <taxon>Cyanidiococcus</taxon>
    </lineage>
</organism>
<dbReference type="Proteomes" id="UP000530660">
    <property type="component" value="Unassembled WGS sequence"/>
</dbReference>
<dbReference type="PRINTS" id="PR00926">
    <property type="entry name" value="MITOCARRIER"/>
</dbReference>
<evidence type="ECO:0000256" key="9">
    <source>
        <dbReference type="ARBA" id="ARBA00023136"/>
    </source>
</evidence>
<evidence type="ECO:0000256" key="11">
    <source>
        <dbReference type="RuleBase" id="RU000488"/>
    </source>
</evidence>
<evidence type="ECO:0000256" key="1">
    <source>
        <dbReference type="ARBA" id="ARBA00004448"/>
    </source>
</evidence>
<comment type="subcellular location">
    <subcellularLocation>
        <location evidence="1">Mitochondrion inner membrane</location>
        <topology evidence="1">Multi-pass membrane protein</topology>
    </subcellularLocation>
</comment>
<keyword evidence="14" id="KW-1185">Reference proteome</keyword>
<evidence type="ECO:0000256" key="12">
    <source>
        <dbReference type="SAM" id="Phobius"/>
    </source>
</evidence>
<keyword evidence="6" id="KW-0999">Mitochondrion inner membrane</keyword>
<keyword evidence="5" id="KW-0677">Repeat</keyword>
<evidence type="ECO:0000256" key="6">
    <source>
        <dbReference type="ARBA" id="ARBA00022792"/>
    </source>
</evidence>
<keyword evidence="4 10" id="KW-0812">Transmembrane</keyword>